<dbReference type="Gene3D" id="3.60.15.10">
    <property type="entry name" value="Ribonuclease Z/Hydroxyacylglutathione hydrolase-like"/>
    <property type="match status" value="1"/>
</dbReference>
<dbReference type="AlphaFoldDB" id="A0A9D2N134"/>
<dbReference type="Proteomes" id="UP000823910">
    <property type="component" value="Unassembled WGS sequence"/>
</dbReference>
<dbReference type="EMBL" id="DWWT01000039">
    <property type="protein sequence ID" value="HJC06199.1"/>
    <property type="molecule type" value="Genomic_DNA"/>
</dbReference>
<dbReference type="GO" id="GO:0016787">
    <property type="term" value="F:hydrolase activity"/>
    <property type="evidence" value="ECO:0007669"/>
    <property type="project" value="UniProtKB-KW"/>
</dbReference>
<keyword evidence="3" id="KW-0479">Metal-binding</keyword>
<feature type="domain" description="Metallo-beta-lactamase" evidence="6">
    <location>
        <begin position="34"/>
        <end position="245"/>
    </location>
</feature>
<evidence type="ECO:0000259" key="6">
    <source>
        <dbReference type="SMART" id="SM00849"/>
    </source>
</evidence>
<dbReference type="InterPro" id="IPR051013">
    <property type="entry name" value="MBL_superfamily_lactonases"/>
</dbReference>
<proteinExistence type="inferred from homology"/>
<accession>A0A9D2N134</accession>
<dbReference type="GO" id="GO:0046872">
    <property type="term" value="F:metal ion binding"/>
    <property type="evidence" value="ECO:0007669"/>
    <property type="project" value="UniProtKB-KW"/>
</dbReference>
<name>A0A9D2N134_9FIRM</name>
<sequence>MSHMRFCVLYLGRMDFKRKHLLANGDGEENIRCLVPAILIEHPVLGNILYDTGNSPLSSTVYSEYTNENFPVTEFVSVESALKEKGIAPSDIDLLIISHLHFDHAGGMAYFKGTKAAKNVYIAEGDLRNAYYDALTRGGISPYCKESFDLEGIQFHPISGETALAEDLILFPQECHTPGVTGLILKTQNNGNVIATSDTIYTRYSFENQVPPGGDNAESKKDFFKNLERVKRLQRKYDAALFFGHDEEQIKEWSNRGWMD</sequence>
<comment type="caution">
    <text evidence="7">The sequence shown here is derived from an EMBL/GenBank/DDBJ whole genome shotgun (WGS) entry which is preliminary data.</text>
</comment>
<comment type="similarity">
    <text evidence="2">Belongs to the metallo-beta-lactamase superfamily.</text>
</comment>
<dbReference type="PANTHER" id="PTHR42978:SF2">
    <property type="entry name" value="102 KBASES UNSTABLE REGION: FROM 1 TO 119443"/>
    <property type="match status" value="1"/>
</dbReference>
<evidence type="ECO:0000256" key="3">
    <source>
        <dbReference type="ARBA" id="ARBA00022723"/>
    </source>
</evidence>
<reference evidence="7" key="2">
    <citation type="submission" date="2021-04" db="EMBL/GenBank/DDBJ databases">
        <authorList>
            <person name="Gilroy R."/>
        </authorList>
    </citation>
    <scope>NUCLEOTIDE SEQUENCE</scope>
    <source>
        <strain evidence="7">CHK180-15479</strain>
    </source>
</reference>
<dbReference type="InterPro" id="IPR036866">
    <property type="entry name" value="RibonucZ/Hydroxyglut_hydro"/>
</dbReference>
<evidence type="ECO:0000256" key="2">
    <source>
        <dbReference type="ARBA" id="ARBA00007749"/>
    </source>
</evidence>
<keyword evidence="5" id="KW-0862">Zinc</keyword>
<organism evidence="7 8">
    <name type="scientific">Candidatus Enterocloster excrementipullorum</name>
    <dbReference type="NCBI Taxonomy" id="2838559"/>
    <lineage>
        <taxon>Bacteria</taxon>
        <taxon>Bacillati</taxon>
        <taxon>Bacillota</taxon>
        <taxon>Clostridia</taxon>
        <taxon>Lachnospirales</taxon>
        <taxon>Lachnospiraceae</taxon>
        <taxon>Enterocloster</taxon>
    </lineage>
</organism>
<evidence type="ECO:0000256" key="1">
    <source>
        <dbReference type="ARBA" id="ARBA00001947"/>
    </source>
</evidence>
<evidence type="ECO:0000313" key="7">
    <source>
        <dbReference type="EMBL" id="HJC06199.1"/>
    </source>
</evidence>
<evidence type="ECO:0000256" key="5">
    <source>
        <dbReference type="ARBA" id="ARBA00022833"/>
    </source>
</evidence>
<dbReference type="InterPro" id="IPR001279">
    <property type="entry name" value="Metallo-B-lactamas"/>
</dbReference>
<protein>
    <submittedName>
        <fullName evidence="7">N-acyl homoserine lactonase family protein</fullName>
    </submittedName>
</protein>
<dbReference type="Pfam" id="PF00753">
    <property type="entry name" value="Lactamase_B"/>
    <property type="match status" value="1"/>
</dbReference>
<dbReference type="SMART" id="SM00849">
    <property type="entry name" value="Lactamase_B"/>
    <property type="match status" value="1"/>
</dbReference>
<evidence type="ECO:0000313" key="8">
    <source>
        <dbReference type="Proteomes" id="UP000823910"/>
    </source>
</evidence>
<reference evidence="7" key="1">
    <citation type="journal article" date="2021" name="PeerJ">
        <title>Extensive microbial diversity within the chicken gut microbiome revealed by metagenomics and culture.</title>
        <authorList>
            <person name="Gilroy R."/>
            <person name="Ravi A."/>
            <person name="Getino M."/>
            <person name="Pursley I."/>
            <person name="Horton D.L."/>
            <person name="Alikhan N.F."/>
            <person name="Baker D."/>
            <person name="Gharbi K."/>
            <person name="Hall N."/>
            <person name="Watson M."/>
            <person name="Adriaenssens E.M."/>
            <person name="Foster-Nyarko E."/>
            <person name="Jarju S."/>
            <person name="Secka A."/>
            <person name="Antonio M."/>
            <person name="Oren A."/>
            <person name="Chaudhuri R.R."/>
            <person name="La Ragione R."/>
            <person name="Hildebrand F."/>
            <person name="Pallen M.J."/>
        </authorList>
    </citation>
    <scope>NUCLEOTIDE SEQUENCE</scope>
    <source>
        <strain evidence="7">CHK180-15479</strain>
    </source>
</reference>
<dbReference type="SUPFAM" id="SSF56281">
    <property type="entry name" value="Metallo-hydrolase/oxidoreductase"/>
    <property type="match status" value="1"/>
</dbReference>
<keyword evidence="4" id="KW-0378">Hydrolase</keyword>
<dbReference type="PANTHER" id="PTHR42978">
    <property type="entry name" value="QUORUM-QUENCHING LACTONASE YTNP-RELATED-RELATED"/>
    <property type="match status" value="1"/>
</dbReference>
<comment type="cofactor">
    <cofactor evidence="1">
        <name>Zn(2+)</name>
        <dbReference type="ChEBI" id="CHEBI:29105"/>
    </cofactor>
</comment>
<gene>
    <name evidence="7" type="ORF">H9704_08605</name>
</gene>
<evidence type="ECO:0000256" key="4">
    <source>
        <dbReference type="ARBA" id="ARBA00022801"/>
    </source>
</evidence>
<dbReference type="CDD" id="cd07729">
    <property type="entry name" value="AHL_lactonase_MBL-fold"/>
    <property type="match status" value="1"/>
</dbReference>